<sequence>MEKYVVDIANMKITQVKGLQSVTLDSVLISDFVNINRKTKKILDIGSGFGIISMLINKRTQAEIVGVEINKKAYEISLENLINNNIDKVEFINKDILKYREFLEEQSFDIIVSNPPYFNHKDENQLKKEIDLVNARVEKTLSIKDIINLSIYLLKNKGSLYLIFRTERLIEIIGYLKDTCLEIKKLKPVYTKIGDNKALISMVEIVKSAKSGFVLENPIYIYGNDGEKSEYIKKLYR</sequence>
<comment type="caution">
    <text evidence="2">The sequence shown here is derived from an EMBL/GenBank/DDBJ whole genome shotgun (WGS) entry which is preliminary data.</text>
</comment>
<dbReference type="RefSeq" id="WP_067320110.1">
    <property type="nucleotide sequence ID" value="NZ_CBCRWS010000022.1"/>
</dbReference>
<dbReference type="GO" id="GO:0003676">
    <property type="term" value="F:nucleic acid binding"/>
    <property type="evidence" value="ECO:0007669"/>
    <property type="project" value="InterPro"/>
</dbReference>
<gene>
    <name evidence="2" type="ORF">HP397_04655</name>
</gene>
<name>A0A7Z0PF37_9FUSO</name>
<dbReference type="EMBL" id="JABMKT010000021">
    <property type="protein sequence ID" value="NYV28104.1"/>
    <property type="molecule type" value="Genomic_DNA"/>
</dbReference>
<evidence type="ECO:0000259" key="1">
    <source>
        <dbReference type="Pfam" id="PF05175"/>
    </source>
</evidence>
<feature type="domain" description="Methyltransferase small" evidence="1">
    <location>
        <begin position="28"/>
        <end position="124"/>
    </location>
</feature>
<dbReference type="InterPro" id="IPR007848">
    <property type="entry name" value="Small_mtfrase_dom"/>
</dbReference>
<dbReference type="GO" id="GO:0032259">
    <property type="term" value="P:methylation"/>
    <property type="evidence" value="ECO:0007669"/>
    <property type="project" value="UniProtKB-KW"/>
</dbReference>
<dbReference type="AlphaFoldDB" id="A0A7Z0PF37"/>
<accession>A0A7Z0PF37</accession>
<proteinExistence type="predicted"/>
<keyword evidence="3" id="KW-1185">Reference proteome</keyword>
<dbReference type="InterPro" id="IPR050210">
    <property type="entry name" value="tRNA_Adenine-N(6)_MTase"/>
</dbReference>
<dbReference type="PROSITE" id="PS00092">
    <property type="entry name" value="N6_MTASE"/>
    <property type="match status" value="1"/>
</dbReference>
<evidence type="ECO:0000313" key="3">
    <source>
        <dbReference type="Proteomes" id="UP000526184"/>
    </source>
</evidence>
<evidence type="ECO:0000313" key="2">
    <source>
        <dbReference type="EMBL" id="NYV28104.1"/>
    </source>
</evidence>
<dbReference type="GO" id="GO:0008757">
    <property type="term" value="F:S-adenosylmethionine-dependent methyltransferase activity"/>
    <property type="evidence" value="ECO:0007669"/>
    <property type="project" value="UniProtKB-ARBA"/>
</dbReference>
<dbReference type="Gene3D" id="3.40.50.150">
    <property type="entry name" value="Vaccinia Virus protein VP39"/>
    <property type="match status" value="1"/>
</dbReference>
<reference evidence="2 3" key="1">
    <citation type="submission" date="2020-05" db="EMBL/GenBank/DDBJ databases">
        <title>Streptobacillus felis strain LHL191014123.</title>
        <authorList>
            <person name="Fawzy A."/>
            <person name="Rau J."/>
            <person name="Risse K."/>
            <person name="Schauerte N."/>
            <person name="Geiger C."/>
            <person name="Blom J."/>
            <person name="Imirzalioglu C."/>
            <person name="Falgenhauer J."/>
            <person name="Bach A."/>
            <person name="Herden C."/>
            <person name="Eisenberg T."/>
        </authorList>
    </citation>
    <scope>NUCLEOTIDE SEQUENCE [LARGE SCALE GENOMIC DNA]</scope>
    <source>
        <strain evidence="2 3">LHL191014123</strain>
    </source>
</reference>
<dbReference type="PANTHER" id="PTHR47739">
    <property type="entry name" value="TRNA1(VAL) (ADENINE(37)-N6)-METHYLTRANSFERASE"/>
    <property type="match status" value="1"/>
</dbReference>
<dbReference type="CDD" id="cd02440">
    <property type="entry name" value="AdoMet_MTases"/>
    <property type="match status" value="1"/>
</dbReference>
<dbReference type="PANTHER" id="PTHR47739:SF1">
    <property type="entry name" value="TRNA1(VAL) (ADENINE(37)-N6)-METHYLTRANSFERASE"/>
    <property type="match status" value="1"/>
</dbReference>
<dbReference type="SUPFAM" id="SSF53335">
    <property type="entry name" value="S-adenosyl-L-methionine-dependent methyltransferases"/>
    <property type="match status" value="1"/>
</dbReference>
<organism evidence="2 3">
    <name type="scientific">Streptobacillus felis</name>
    <dbReference type="NCBI Taxonomy" id="1384509"/>
    <lineage>
        <taxon>Bacteria</taxon>
        <taxon>Fusobacteriati</taxon>
        <taxon>Fusobacteriota</taxon>
        <taxon>Fusobacteriia</taxon>
        <taxon>Fusobacteriales</taxon>
        <taxon>Leptotrichiaceae</taxon>
        <taxon>Streptobacillus</taxon>
    </lineage>
</organism>
<dbReference type="OrthoDB" id="9777257at2"/>
<dbReference type="Proteomes" id="UP000526184">
    <property type="component" value="Unassembled WGS sequence"/>
</dbReference>
<dbReference type="InterPro" id="IPR029063">
    <property type="entry name" value="SAM-dependent_MTases_sf"/>
</dbReference>
<dbReference type="GO" id="GO:0008170">
    <property type="term" value="F:N-methyltransferase activity"/>
    <property type="evidence" value="ECO:0007669"/>
    <property type="project" value="UniProtKB-ARBA"/>
</dbReference>
<dbReference type="Pfam" id="PF05175">
    <property type="entry name" value="MTS"/>
    <property type="match status" value="1"/>
</dbReference>
<keyword evidence="2" id="KW-0808">Transferase</keyword>
<dbReference type="InterPro" id="IPR002052">
    <property type="entry name" value="DNA_methylase_N6_adenine_CS"/>
</dbReference>
<protein>
    <submittedName>
        <fullName evidence="2">Methyltransferase</fullName>
    </submittedName>
</protein>
<keyword evidence="2" id="KW-0489">Methyltransferase</keyword>